<reference evidence="8" key="1">
    <citation type="journal article" date="2021" name="IMA Fungus">
        <title>Genomic characterization of three marine fungi, including Emericellopsis atlantica sp. nov. with signatures of a generalist lifestyle and marine biomass degradation.</title>
        <authorList>
            <person name="Hagestad O.C."/>
            <person name="Hou L."/>
            <person name="Andersen J.H."/>
            <person name="Hansen E.H."/>
            <person name="Altermark B."/>
            <person name="Li C."/>
            <person name="Kuhnert E."/>
            <person name="Cox R.J."/>
            <person name="Crous P.W."/>
            <person name="Spatafora J.W."/>
            <person name="Lail K."/>
            <person name="Amirebrahimi M."/>
            <person name="Lipzen A."/>
            <person name="Pangilinan J."/>
            <person name="Andreopoulos W."/>
            <person name="Hayes R.D."/>
            <person name="Ng V."/>
            <person name="Grigoriev I.V."/>
            <person name="Jackson S.A."/>
            <person name="Sutton T.D.S."/>
            <person name="Dobson A.D.W."/>
            <person name="Rama T."/>
        </authorList>
    </citation>
    <scope>NUCLEOTIDE SEQUENCE</scope>
    <source>
        <strain evidence="8">TRa018bII</strain>
    </source>
</reference>
<evidence type="ECO:0000256" key="1">
    <source>
        <dbReference type="ARBA" id="ARBA00001974"/>
    </source>
</evidence>
<evidence type="ECO:0000256" key="4">
    <source>
        <dbReference type="ARBA" id="ARBA00023002"/>
    </source>
</evidence>
<gene>
    <name evidence="8" type="ORF">BJ875DRAFT_368041</name>
</gene>
<name>A0A9P7YRI3_9HELO</name>
<evidence type="ECO:0000256" key="5">
    <source>
        <dbReference type="ARBA" id="ARBA00023033"/>
    </source>
</evidence>
<comment type="caution">
    <text evidence="8">The sequence shown here is derived from an EMBL/GenBank/DDBJ whole genome shotgun (WGS) entry which is preliminary data.</text>
</comment>
<dbReference type="Gene3D" id="3.50.50.60">
    <property type="entry name" value="FAD/NAD(P)-binding domain"/>
    <property type="match status" value="1"/>
</dbReference>
<dbReference type="OrthoDB" id="655030at2759"/>
<dbReference type="SUPFAM" id="SSF51905">
    <property type="entry name" value="FAD/NAD(P)-binding domain"/>
    <property type="match status" value="1"/>
</dbReference>
<keyword evidence="9" id="KW-1185">Reference proteome</keyword>
<evidence type="ECO:0000256" key="3">
    <source>
        <dbReference type="ARBA" id="ARBA00022827"/>
    </source>
</evidence>
<keyword evidence="4" id="KW-0560">Oxidoreductase</keyword>
<dbReference type="PANTHER" id="PTHR47178:SF5">
    <property type="entry name" value="FAD-BINDING DOMAIN-CONTAINING PROTEIN"/>
    <property type="match status" value="1"/>
</dbReference>
<proteinExistence type="predicted"/>
<organism evidence="8 9">
    <name type="scientific">Amylocarpus encephaloides</name>
    <dbReference type="NCBI Taxonomy" id="45428"/>
    <lineage>
        <taxon>Eukaryota</taxon>
        <taxon>Fungi</taxon>
        <taxon>Dikarya</taxon>
        <taxon>Ascomycota</taxon>
        <taxon>Pezizomycotina</taxon>
        <taxon>Leotiomycetes</taxon>
        <taxon>Helotiales</taxon>
        <taxon>Helotiales incertae sedis</taxon>
        <taxon>Amylocarpus</taxon>
    </lineage>
</organism>
<feature type="region of interest" description="Disordered" evidence="6">
    <location>
        <begin position="1"/>
        <end position="26"/>
    </location>
</feature>
<feature type="compositionally biased region" description="Low complexity" evidence="6">
    <location>
        <begin position="1"/>
        <end position="24"/>
    </location>
</feature>
<evidence type="ECO:0000313" key="8">
    <source>
        <dbReference type="EMBL" id="KAG9238346.1"/>
    </source>
</evidence>
<dbReference type="GO" id="GO:0071949">
    <property type="term" value="F:FAD binding"/>
    <property type="evidence" value="ECO:0007669"/>
    <property type="project" value="InterPro"/>
</dbReference>
<feature type="domain" description="FAD-binding" evidence="7">
    <location>
        <begin position="32"/>
        <end position="240"/>
    </location>
</feature>
<evidence type="ECO:0000259" key="7">
    <source>
        <dbReference type="Pfam" id="PF01494"/>
    </source>
</evidence>
<keyword evidence="3" id="KW-0274">FAD</keyword>
<dbReference type="GO" id="GO:0004497">
    <property type="term" value="F:monooxygenase activity"/>
    <property type="evidence" value="ECO:0007669"/>
    <property type="project" value="UniProtKB-KW"/>
</dbReference>
<dbReference type="InterPro" id="IPR002938">
    <property type="entry name" value="FAD-bd"/>
</dbReference>
<protein>
    <recommendedName>
        <fullName evidence="7">FAD-binding domain-containing protein</fullName>
    </recommendedName>
</protein>
<accession>A0A9P7YRI3</accession>
<dbReference type="PRINTS" id="PR00420">
    <property type="entry name" value="RNGMNOXGNASE"/>
</dbReference>
<dbReference type="PANTHER" id="PTHR47178">
    <property type="entry name" value="MONOOXYGENASE, FAD-BINDING"/>
    <property type="match status" value="1"/>
</dbReference>
<sequence length="456" mass="50937">MPASLRPASSSTSSGTLRPSTSSTCERRSTLRVGIIGGGLGGLTLGQILHTAHNVEATVYERSVDSIDRLFGYRVMISSFVLKKLRPLLRKNVWEKVVASVGVQPESGQELAFMKSDGQRMFTYDAEEVRDTYSISRWAMRKALLHDSDGFVRFGKTFKKYENMPDGTVKVYFVDGTTAGCDMLIGADGISSKVRKQLVPEARVTEPGLAVIYFKIPLTRATKELLPADSGAMAFCPSNQNIIFHSWMNPRKLFATVYDEFDIGTDESFIMFGYGSPCSEFFNKTKPPSKLSSEELKSEVVARARSDPNMSPNIVALAEQCIVNTAYLQIVQECQAIRKWSSPSNNVTLIGDAVFNIATMLGKGANCAMLDATDLASTLILPRMLYPSMRRPELRSLTQDNIRRRLRERHRNNLIQNLVYFGDGNRLKEYGRDKGLKMALGWIDDPRAKDFYSARH</sequence>
<evidence type="ECO:0000313" key="9">
    <source>
        <dbReference type="Proteomes" id="UP000824998"/>
    </source>
</evidence>
<comment type="cofactor">
    <cofactor evidence="1">
        <name>FAD</name>
        <dbReference type="ChEBI" id="CHEBI:57692"/>
    </cofactor>
</comment>
<dbReference type="Pfam" id="PF01494">
    <property type="entry name" value="FAD_binding_3"/>
    <property type="match status" value="1"/>
</dbReference>
<keyword evidence="5" id="KW-0503">Monooxygenase</keyword>
<evidence type="ECO:0000256" key="6">
    <source>
        <dbReference type="SAM" id="MobiDB-lite"/>
    </source>
</evidence>
<keyword evidence="2" id="KW-0285">Flavoprotein</keyword>
<dbReference type="Proteomes" id="UP000824998">
    <property type="component" value="Unassembled WGS sequence"/>
</dbReference>
<evidence type="ECO:0000256" key="2">
    <source>
        <dbReference type="ARBA" id="ARBA00022630"/>
    </source>
</evidence>
<dbReference type="EMBL" id="MU251371">
    <property type="protein sequence ID" value="KAG9238346.1"/>
    <property type="molecule type" value="Genomic_DNA"/>
</dbReference>
<dbReference type="AlphaFoldDB" id="A0A9P7YRI3"/>
<dbReference type="InterPro" id="IPR036188">
    <property type="entry name" value="FAD/NAD-bd_sf"/>
</dbReference>